<gene>
    <name evidence="1" type="ORF">EIKCOROL_00804</name>
</gene>
<reference evidence="1 2" key="1">
    <citation type="submission" date="2009-01" db="EMBL/GenBank/DDBJ databases">
        <authorList>
            <person name="Fulton L."/>
            <person name="Clifton S."/>
            <person name="Chinwalla A.T."/>
            <person name="Mitreva M."/>
            <person name="Sodergren E."/>
            <person name="Weinstock G."/>
            <person name="Clifton S."/>
            <person name="Dooling D.J."/>
            <person name="Fulton B."/>
            <person name="Minx P."/>
            <person name="Pepin K.H."/>
            <person name="Johnson M."/>
            <person name="Bhonagiri V."/>
            <person name="Nash W.E."/>
            <person name="Mardis E.R."/>
            <person name="Wilson R.K."/>
        </authorList>
    </citation>
    <scope>NUCLEOTIDE SEQUENCE [LARGE SCALE GENOMIC DNA]</scope>
    <source>
        <strain evidence="1 2">ATCC 23834</strain>
    </source>
</reference>
<dbReference type="Proteomes" id="UP000005837">
    <property type="component" value="Unassembled WGS sequence"/>
</dbReference>
<sequence>MLHGISGSLLSAATFPEASPIRYNTPFPNSGFTKVLPRRWFAWYRKLANPLSISF</sequence>
<dbReference type="AlphaFoldDB" id="C0DTX4"/>
<accession>C0DTX4</accession>
<dbReference type="EMBL" id="ACEA01000017">
    <property type="protein sequence ID" value="EEG24172.1"/>
    <property type="molecule type" value="Genomic_DNA"/>
</dbReference>
<evidence type="ECO:0000313" key="1">
    <source>
        <dbReference type="EMBL" id="EEG24172.1"/>
    </source>
</evidence>
<comment type="caution">
    <text evidence="1">The sequence shown here is derived from an EMBL/GenBank/DDBJ whole genome shotgun (WGS) entry which is preliminary data.</text>
</comment>
<name>C0DTX4_EIKCO</name>
<dbReference type="HOGENOM" id="CLU_3024941_0_0_4"/>
<protein>
    <submittedName>
        <fullName evidence="1">Uncharacterized protein</fullName>
    </submittedName>
</protein>
<evidence type="ECO:0000313" key="2">
    <source>
        <dbReference type="Proteomes" id="UP000005837"/>
    </source>
</evidence>
<proteinExistence type="predicted"/>
<organism evidence="1 2">
    <name type="scientific">Eikenella corrodens ATCC 23834</name>
    <dbReference type="NCBI Taxonomy" id="546274"/>
    <lineage>
        <taxon>Bacteria</taxon>
        <taxon>Pseudomonadati</taxon>
        <taxon>Pseudomonadota</taxon>
        <taxon>Betaproteobacteria</taxon>
        <taxon>Neisseriales</taxon>
        <taxon>Neisseriaceae</taxon>
        <taxon>Eikenella</taxon>
    </lineage>
</organism>